<dbReference type="SMART" id="SM01265">
    <property type="entry name" value="Mab-21"/>
    <property type="match status" value="1"/>
</dbReference>
<keyword evidence="6 7" id="KW-0472">Membrane</keyword>
<evidence type="ECO:0000313" key="10">
    <source>
        <dbReference type="EMBL" id="MEQ2260156.1"/>
    </source>
</evidence>
<keyword evidence="2 7" id="KW-0812">Transmembrane</keyword>
<organism evidence="10 11">
    <name type="scientific">Xenotaenia resolanae</name>
    <dbReference type="NCBI Taxonomy" id="208358"/>
    <lineage>
        <taxon>Eukaryota</taxon>
        <taxon>Metazoa</taxon>
        <taxon>Chordata</taxon>
        <taxon>Craniata</taxon>
        <taxon>Vertebrata</taxon>
        <taxon>Euteleostomi</taxon>
        <taxon>Actinopterygii</taxon>
        <taxon>Neopterygii</taxon>
        <taxon>Teleostei</taxon>
        <taxon>Neoteleostei</taxon>
        <taxon>Acanthomorphata</taxon>
        <taxon>Ovalentaria</taxon>
        <taxon>Atherinomorphae</taxon>
        <taxon>Cyprinodontiformes</taxon>
        <taxon>Goodeidae</taxon>
        <taxon>Xenotaenia</taxon>
    </lineage>
</organism>
<accession>A0ABV0VSG6</accession>
<feature type="domain" description="Mitochondrial dynamics protein MID51-like C-terminal" evidence="9">
    <location>
        <begin position="152"/>
        <end position="276"/>
    </location>
</feature>
<evidence type="ECO:0000259" key="9">
    <source>
        <dbReference type="Pfam" id="PF21297"/>
    </source>
</evidence>
<dbReference type="Gene3D" id="1.10.1410.40">
    <property type="match status" value="1"/>
</dbReference>
<dbReference type="Pfam" id="PF20266">
    <property type="entry name" value="Mab-21_C"/>
    <property type="match status" value="1"/>
</dbReference>
<evidence type="ECO:0000259" key="8">
    <source>
        <dbReference type="Pfam" id="PF20266"/>
    </source>
</evidence>
<protein>
    <recommendedName>
        <fullName evidence="12">Mab-21-like HhH/H2TH-like domain-containing protein</fullName>
    </recommendedName>
</protein>
<feature type="domain" description="Mab-21-like HhH/H2TH-like" evidence="8">
    <location>
        <begin position="338"/>
        <end position="421"/>
    </location>
</feature>
<dbReference type="Pfam" id="PF21297">
    <property type="entry name" value="MID51-like_C"/>
    <property type="match status" value="1"/>
</dbReference>
<comment type="subcellular location">
    <subcellularLocation>
        <location evidence="1">Mitochondrion outer membrane</location>
        <topology evidence="1">Single-pass membrane protein</topology>
    </subcellularLocation>
</comment>
<evidence type="ECO:0000256" key="2">
    <source>
        <dbReference type="ARBA" id="ARBA00022692"/>
    </source>
</evidence>
<name>A0ABV0VSG6_9TELE</name>
<dbReference type="InterPro" id="IPR049097">
    <property type="entry name" value="MID51-like_C"/>
</dbReference>
<dbReference type="InterPro" id="IPR046906">
    <property type="entry name" value="Mab-21_HhH/H2TH-like"/>
</dbReference>
<dbReference type="InterPro" id="IPR045909">
    <property type="entry name" value="MID49/MID51"/>
</dbReference>
<reference evidence="10 11" key="1">
    <citation type="submission" date="2021-06" db="EMBL/GenBank/DDBJ databases">
        <authorList>
            <person name="Palmer J.M."/>
        </authorList>
    </citation>
    <scope>NUCLEOTIDE SEQUENCE [LARGE SCALE GENOMIC DNA]</scope>
    <source>
        <strain evidence="10 11">XR_2019</strain>
        <tissue evidence="10">Muscle</tissue>
    </source>
</reference>
<keyword evidence="4 7" id="KW-1133">Transmembrane helix</keyword>
<evidence type="ECO:0000256" key="1">
    <source>
        <dbReference type="ARBA" id="ARBA00004572"/>
    </source>
</evidence>
<sequence length="791" mass="89128">MNFQSSRRRGEDGVAMVINFLLSNARLVLGVGGAALLGIATLAVKRLIERAGRAAEDEKVEQKMVESWEELSLVSASPTLIRKGIQGVVMKHVSKATKQQKADLCQNLEVSSPDVLPKPEAKSKRLQLCVLTLQERLQQYYSSRVVLAPHEVKRAQSLALDICTEIQGFLHSRHPDMPLGEMNLGGSLLDDLQVVSADHACLLVPLQLEPTLWRLIPGEETLLTHPLHWMVRRVNLEYFPRGRSYWDRYLVGGYLSAEAVVNMFSKAVMETVNWPPESGTESIDQPLFISMLPVLRESDVVLTAQPELTSPWVNAWHLSLYPWETQRLTHLDATDDGCRRLTLKVLKAVCKLSPPLRHLKTAPLANLILHLSDSENNWSKNSLDVRFQQCINELIGHLEQQALHSYFKPAVNLLSDLSEDQPYRSMMGTSGKSEEIIILSDDEDDKDTSCLIVEVEAVKKTDCALLVSSQDEDLVVTFSRRADVLPHARYDCPIHPFTPADSETSAPVADNQLICDQCFCYICDKLASSCGVWCHSGTCHCNSHNKSDFWTNIRNSSLLGELQRFNFTLSEVDCHLRNADAMLQTFRRELSALFSSITLNQPLLPDYSMNQQDLGSRYGPVFEWVTLFLNKADKQNSRAATIMHLGAAEELMRHFQVLGFMGSSSTDTTSETIIMLLHRVISSVQRHMVMADITPLFMHKLQVFYQSRISFPAETSALKSSLCVRSWEDVLLVSVLKGQNVSGVRKDKGKKDVLIETISVVLLRTELLQRQCRYREVCRYLRVVLTDNPKL</sequence>
<evidence type="ECO:0000256" key="5">
    <source>
        <dbReference type="ARBA" id="ARBA00023128"/>
    </source>
</evidence>
<feature type="transmembrane region" description="Helical" evidence="7">
    <location>
        <begin position="20"/>
        <end position="44"/>
    </location>
</feature>
<feature type="non-terminal residue" evidence="10">
    <location>
        <position position="791"/>
    </location>
</feature>
<keyword evidence="5" id="KW-0496">Mitochondrion</keyword>
<proteinExistence type="predicted"/>
<dbReference type="PANTHER" id="PTHR16451:SF13">
    <property type="entry name" value="MITOCHONDRIAL DYNAMICS PROTEIN MID49"/>
    <property type="match status" value="1"/>
</dbReference>
<keyword evidence="11" id="KW-1185">Reference proteome</keyword>
<dbReference type="Gene3D" id="3.30.460.90">
    <property type="match status" value="1"/>
</dbReference>
<evidence type="ECO:0000256" key="7">
    <source>
        <dbReference type="SAM" id="Phobius"/>
    </source>
</evidence>
<dbReference type="InterPro" id="IPR024810">
    <property type="entry name" value="MAB21L/cGLR"/>
</dbReference>
<keyword evidence="3" id="KW-1000">Mitochondrion outer membrane</keyword>
<evidence type="ECO:0000256" key="3">
    <source>
        <dbReference type="ARBA" id="ARBA00022787"/>
    </source>
</evidence>
<evidence type="ECO:0000256" key="6">
    <source>
        <dbReference type="ARBA" id="ARBA00023136"/>
    </source>
</evidence>
<gene>
    <name evidence="10" type="ORF">XENORESO_006413</name>
</gene>
<evidence type="ECO:0000313" key="11">
    <source>
        <dbReference type="Proteomes" id="UP001444071"/>
    </source>
</evidence>
<comment type="caution">
    <text evidence="10">The sequence shown here is derived from an EMBL/GenBank/DDBJ whole genome shotgun (WGS) entry which is preliminary data.</text>
</comment>
<evidence type="ECO:0000256" key="4">
    <source>
        <dbReference type="ARBA" id="ARBA00022989"/>
    </source>
</evidence>
<dbReference type="EMBL" id="JAHRIM010010230">
    <property type="protein sequence ID" value="MEQ2260156.1"/>
    <property type="molecule type" value="Genomic_DNA"/>
</dbReference>
<dbReference type="Proteomes" id="UP001444071">
    <property type="component" value="Unassembled WGS sequence"/>
</dbReference>
<evidence type="ECO:0008006" key="12">
    <source>
        <dbReference type="Google" id="ProtNLM"/>
    </source>
</evidence>
<dbReference type="PANTHER" id="PTHR16451">
    <property type="entry name" value="MITOCHONDRIAL DYNAMICS PROTEINS 49/51 FAMILY MEMBER"/>
    <property type="match status" value="1"/>
</dbReference>